<dbReference type="PANTHER" id="PTHR37953">
    <property type="entry name" value="UPF0127 PROTEIN MJ1496"/>
    <property type="match status" value="1"/>
</dbReference>
<dbReference type="PANTHER" id="PTHR37953:SF1">
    <property type="entry name" value="UPF0127 PROTEIN MJ1496"/>
    <property type="match status" value="1"/>
</dbReference>
<dbReference type="Pfam" id="PF02643">
    <property type="entry name" value="DUF192"/>
    <property type="match status" value="1"/>
</dbReference>
<name>A0ABR9XQ21_9CHLB</name>
<gene>
    <name evidence="1" type="ORF">INT08_01655</name>
</gene>
<dbReference type="InterPro" id="IPR038695">
    <property type="entry name" value="Saro_0823-like_sf"/>
</dbReference>
<dbReference type="InterPro" id="IPR003795">
    <property type="entry name" value="DUF192"/>
</dbReference>
<keyword evidence="2" id="KW-1185">Reference proteome</keyword>
<accession>A0ABR9XQ21</accession>
<dbReference type="RefSeq" id="WP_158596375.1">
    <property type="nucleotide sequence ID" value="NZ_JABVZQ010000004.1"/>
</dbReference>
<comment type="caution">
    <text evidence="1">The sequence shown here is derived from an EMBL/GenBank/DDBJ whole genome shotgun (WGS) entry which is preliminary data.</text>
</comment>
<protein>
    <submittedName>
        <fullName evidence="1">DUF192 domain-containing protein</fullName>
    </submittedName>
</protein>
<dbReference type="EMBL" id="JADGII010000002">
    <property type="protein sequence ID" value="MBF0635890.1"/>
    <property type="molecule type" value="Genomic_DNA"/>
</dbReference>
<proteinExistence type="predicted"/>
<sequence length="149" mass="16846">MMTLFPALAVQPHDGSSQQRPDNWMIITAGRDTLHVTTAVTEMEQKTGLMWRKNLKENEGMLFLYEEETMMTFWMKNTFIPLDIAFMNGNGIVTEIQTMHHTNTMTPRTTSRAPSSMALEVGSGWFARHGVEAGDTLTILPFSVYDESP</sequence>
<evidence type="ECO:0000313" key="2">
    <source>
        <dbReference type="Proteomes" id="UP000619838"/>
    </source>
</evidence>
<reference evidence="1 2" key="1">
    <citation type="journal article" date="2020" name="Microorganisms">
        <title>Simultaneous Genome Sequencing of Prosthecochloris ethylica and Desulfuromonas acetoxidans within a Syntrophic Mixture Reveals Unique Pili and Protein Interactions.</title>
        <authorList>
            <person name="Kyndt J.A."/>
            <person name="Van Beeumen J.J."/>
            <person name="Meyer T.E."/>
        </authorList>
    </citation>
    <scope>NUCLEOTIDE SEQUENCE [LARGE SCALE GENOMIC DNA]</scope>
    <source>
        <strain evidence="1 2">N3</strain>
    </source>
</reference>
<evidence type="ECO:0000313" key="1">
    <source>
        <dbReference type="EMBL" id="MBF0635890.1"/>
    </source>
</evidence>
<dbReference type="Gene3D" id="2.60.120.1140">
    <property type="entry name" value="Protein of unknown function DUF192"/>
    <property type="match status" value="1"/>
</dbReference>
<dbReference type="Proteomes" id="UP000619838">
    <property type="component" value="Unassembled WGS sequence"/>
</dbReference>
<organism evidence="1 2">
    <name type="scientific">Prosthecochloris ethylica</name>
    <dbReference type="NCBI Taxonomy" id="2743976"/>
    <lineage>
        <taxon>Bacteria</taxon>
        <taxon>Pseudomonadati</taxon>
        <taxon>Chlorobiota</taxon>
        <taxon>Chlorobiia</taxon>
        <taxon>Chlorobiales</taxon>
        <taxon>Chlorobiaceae</taxon>
        <taxon>Prosthecochloris</taxon>
    </lineage>
</organism>